<feature type="region of interest" description="Disordered" evidence="7">
    <location>
        <begin position="1"/>
        <end position="56"/>
    </location>
</feature>
<dbReference type="GO" id="GO:0016787">
    <property type="term" value="F:hydrolase activity"/>
    <property type="evidence" value="ECO:0007669"/>
    <property type="project" value="UniProtKB-KW"/>
</dbReference>
<dbReference type="Pfam" id="PF21010">
    <property type="entry name" value="HA2_C"/>
    <property type="match status" value="1"/>
</dbReference>
<dbReference type="AlphaFoldDB" id="A0A0C3BCZ7"/>
<evidence type="ECO:0000256" key="1">
    <source>
        <dbReference type="ARBA" id="ARBA00008792"/>
    </source>
</evidence>
<dbReference type="PROSITE" id="PS51194">
    <property type="entry name" value="HELICASE_CTER"/>
    <property type="match status" value="1"/>
</dbReference>
<evidence type="ECO:0000313" key="10">
    <source>
        <dbReference type="EMBL" id="KIM30009.1"/>
    </source>
</evidence>
<dbReference type="Proteomes" id="UP000054097">
    <property type="component" value="Unassembled WGS sequence"/>
</dbReference>
<evidence type="ECO:0000256" key="3">
    <source>
        <dbReference type="ARBA" id="ARBA00022741"/>
    </source>
</evidence>
<keyword evidence="6" id="KW-0067">ATP-binding</keyword>
<evidence type="ECO:0000256" key="2">
    <source>
        <dbReference type="ARBA" id="ARBA00012552"/>
    </source>
</evidence>
<dbReference type="PANTHER" id="PTHR18934:SF99">
    <property type="entry name" value="ATP-DEPENDENT RNA HELICASE DHX37-RELATED"/>
    <property type="match status" value="1"/>
</dbReference>
<dbReference type="InterPro" id="IPR001650">
    <property type="entry name" value="Helicase_C-like"/>
</dbReference>
<dbReference type="EMBL" id="KN824286">
    <property type="protein sequence ID" value="KIM30009.1"/>
    <property type="molecule type" value="Genomic_DNA"/>
</dbReference>
<dbReference type="InterPro" id="IPR027417">
    <property type="entry name" value="P-loop_NTPase"/>
</dbReference>
<dbReference type="EC" id="3.6.4.13" evidence="2"/>
<dbReference type="PROSITE" id="PS51192">
    <property type="entry name" value="HELICASE_ATP_BIND_1"/>
    <property type="match status" value="1"/>
</dbReference>
<dbReference type="Gene3D" id="1.20.120.1080">
    <property type="match status" value="1"/>
</dbReference>
<dbReference type="CDD" id="cd18791">
    <property type="entry name" value="SF2_C_RHA"/>
    <property type="match status" value="1"/>
</dbReference>
<keyword evidence="4" id="KW-0378">Hydrolase</keyword>
<dbReference type="InterPro" id="IPR002464">
    <property type="entry name" value="DNA/RNA_helicase_DEAH_CS"/>
</dbReference>
<dbReference type="STRING" id="933852.A0A0C3BCZ7"/>
<dbReference type="Pfam" id="PF07717">
    <property type="entry name" value="OB_NTP_bind"/>
    <property type="match status" value="1"/>
</dbReference>
<feature type="domain" description="Helicase ATP-binding" evidence="8">
    <location>
        <begin position="414"/>
        <end position="592"/>
    </location>
</feature>
<dbReference type="GO" id="GO:0005730">
    <property type="term" value="C:nucleolus"/>
    <property type="evidence" value="ECO:0007669"/>
    <property type="project" value="TreeGrafter"/>
</dbReference>
<comment type="similarity">
    <text evidence="1">Belongs to the DEAD box helicase family. DEAH subfamily.</text>
</comment>
<feature type="compositionally biased region" description="Polar residues" evidence="7">
    <location>
        <begin position="101"/>
        <end position="119"/>
    </location>
</feature>
<gene>
    <name evidence="10" type="ORF">M408DRAFT_15666</name>
</gene>
<dbReference type="SMART" id="SM00487">
    <property type="entry name" value="DEXDc"/>
    <property type="match status" value="1"/>
</dbReference>
<dbReference type="InterPro" id="IPR011545">
    <property type="entry name" value="DEAD/DEAH_box_helicase_dom"/>
</dbReference>
<evidence type="ECO:0000256" key="4">
    <source>
        <dbReference type="ARBA" id="ARBA00022801"/>
    </source>
</evidence>
<feature type="compositionally biased region" description="Basic and acidic residues" evidence="7">
    <location>
        <begin position="1"/>
        <end position="10"/>
    </location>
</feature>
<keyword evidence="11" id="KW-1185">Reference proteome</keyword>
<feature type="compositionally biased region" description="Low complexity" evidence="7">
    <location>
        <begin position="162"/>
        <end position="172"/>
    </location>
</feature>
<feature type="compositionally biased region" description="Basic and acidic residues" evidence="7">
    <location>
        <begin position="124"/>
        <end position="137"/>
    </location>
</feature>
<dbReference type="SMART" id="SM00847">
    <property type="entry name" value="HA2"/>
    <property type="match status" value="1"/>
</dbReference>
<dbReference type="PANTHER" id="PTHR18934">
    <property type="entry name" value="ATP-DEPENDENT RNA HELICASE"/>
    <property type="match status" value="1"/>
</dbReference>
<dbReference type="PROSITE" id="PS00690">
    <property type="entry name" value="DEAH_ATP_HELICASE"/>
    <property type="match status" value="1"/>
</dbReference>
<evidence type="ECO:0000256" key="6">
    <source>
        <dbReference type="ARBA" id="ARBA00022840"/>
    </source>
</evidence>
<proteinExistence type="inferred from homology"/>
<dbReference type="Gene3D" id="3.40.50.300">
    <property type="entry name" value="P-loop containing nucleotide triphosphate hydrolases"/>
    <property type="match status" value="3"/>
</dbReference>
<feature type="compositionally biased region" description="Polar residues" evidence="7">
    <location>
        <begin position="238"/>
        <end position="249"/>
    </location>
</feature>
<dbReference type="InterPro" id="IPR011709">
    <property type="entry name" value="DEAD-box_helicase_OB_fold"/>
</dbReference>
<reference evidence="11" key="2">
    <citation type="submission" date="2015-01" db="EMBL/GenBank/DDBJ databases">
        <title>Evolutionary Origins and Diversification of the Mycorrhizal Mutualists.</title>
        <authorList>
            <consortium name="DOE Joint Genome Institute"/>
            <consortium name="Mycorrhizal Genomics Consortium"/>
            <person name="Kohler A."/>
            <person name="Kuo A."/>
            <person name="Nagy L.G."/>
            <person name="Floudas D."/>
            <person name="Copeland A."/>
            <person name="Barry K.W."/>
            <person name="Cichocki N."/>
            <person name="Veneault-Fourrey C."/>
            <person name="LaButti K."/>
            <person name="Lindquist E.A."/>
            <person name="Lipzen A."/>
            <person name="Lundell T."/>
            <person name="Morin E."/>
            <person name="Murat C."/>
            <person name="Riley R."/>
            <person name="Ohm R."/>
            <person name="Sun H."/>
            <person name="Tunlid A."/>
            <person name="Henrissat B."/>
            <person name="Grigoriev I.V."/>
            <person name="Hibbett D.S."/>
            <person name="Martin F."/>
        </authorList>
    </citation>
    <scope>NUCLEOTIDE SEQUENCE [LARGE SCALE GENOMIC DNA]</scope>
    <source>
        <strain evidence="11">MAFF 305830</strain>
    </source>
</reference>
<keyword evidence="3" id="KW-0547">Nucleotide-binding</keyword>
<feature type="region of interest" description="Disordered" evidence="7">
    <location>
        <begin position="342"/>
        <end position="363"/>
    </location>
</feature>
<dbReference type="SMART" id="SM00490">
    <property type="entry name" value="HELICc"/>
    <property type="match status" value="1"/>
</dbReference>
<organism evidence="10 11">
    <name type="scientific">Serendipita vermifera MAFF 305830</name>
    <dbReference type="NCBI Taxonomy" id="933852"/>
    <lineage>
        <taxon>Eukaryota</taxon>
        <taxon>Fungi</taxon>
        <taxon>Dikarya</taxon>
        <taxon>Basidiomycota</taxon>
        <taxon>Agaricomycotina</taxon>
        <taxon>Agaricomycetes</taxon>
        <taxon>Sebacinales</taxon>
        <taxon>Serendipitaceae</taxon>
        <taxon>Serendipita</taxon>
    </lineage>
</organism>
<dbReference type="GO" id="GO:0005524">
    <property type="term" value="F:ATP binding"/>
    <property type="evidence" value="ECO:0007669"/>
    <property type="project" value="UniProtKB-KW"/>
</dbReference>
<feature type="compositionally biased region" description="Basic and acidic residues" evidence="7">
    <location>
        <begin position="43"/>
        <end position="56"/>
    </location>
</feature>
<dbReference type="SUPFAM" id="SSF52540">
    <property type="entry name" value="P-loop containing nucleoside triphosphate hydrolases"/>
    <property type="match status" value="1"/>
</dbReference>
<evidence type="ECO:0000313" key="11">
    <source>
        <dbReference type="Proteomes" id="UP000054097"/>
    </source>
</evidence>
<feature type="compositionally biased region" description="Polar residues" evidence="7">
    <location>
        <begin position="191"/>
        <end position="207"/>
    </location>
</feature>
<accession>A0A0C3BCZ7</accession>
<dbReference type="Pfam" id="PF04408">
    <property type="entry name" value="WHD_HA2"/>
    <property type="match status" value="1"/>
</dbReference>
<keyword evidence="5" id="KW-0347">Helicase</keyword>
<dbReference type="InterPro" id="IPR014001">
    <property type="entry name" value="Helicase_ATP-bd"/>
</dbReference>
<feature type="compositionally biased region" description="Acidic residues" evidence="7">
    <location>
        <begin position="251"/>
        <end position="265"/>
    </location>
</feature>
<dbReference type="InterPro" id="IPR048333">
    <property type="entry name" value="HA2_WH"/>
</dbReference>
<dbReference type="HOGENOM" id="CLU_001832_0_2_1"/>
<evidence type="ECO:0000259" key="9">
    <source>
        <dbReference type="PROSITE" id="PS51194"/>
    </source>
</evidence>
<dbReference type="GO" id="GO:0003724">
    <property type="term" value="F:RNA helicase activity"/>
    <property type="evidence" value="ECO:0007669"/>
    <property type="project" value="UniProtKB-EC"/>
</dbReference>
<evidence type="ECO:0000256" key="5">
    <source>
        <dbReference type="ARBA" id="ARBA00022806"/>
    </source>
</evidence>
<feature type="domain" description="Helicase C-terminal" evidence="9">
    <location>
        <begin position="715"/>
        <end position="879"/>
    </location>
</feature>
<dbReference type="InterPro" id="IPR007502">
    <property type="entry name" value="Helicase-assoc_dom"/>
</dbReference>
<sequence length="1238" mass="136725">MPPSRPERYNAKARRSVAGGSSHKKKKSTKKLAEDQVDPNADVLEHKPQEEKEATRKEVLRQELLFSTQKASSKKKKRLEKYIEKQLKKEERVVILQKLAASQAQVPSNLHLQSSSTLGTGRPHTAEDKVAKDEHLATNRALSGTRKGRRRNNEYGIENADSGESSESEGGSDTSEKQHHGTSRNEPIIVSTDSNASTTKIQQSLPTQVGGALKRNPDGTIATPVMLPRKQKKAPNTKVASWNKPSKQAAQDEEESDFDSSDSDNDSSNSEASDDSENGVSEPEQTSPVAIPNHPESTSKKRSFKDWAKEQISATLAPTGEEYTTYTNIEAMKIAQADLPAAAKKPKLDEDQPRGPMGARLDLPNTSFSQAVQQEQKQKAAAGTRPQAIQVNRSDEVRESRVLLPILAEEQRIVEAVLLHPVVVICGETGSGKTTQVPQFLYEAGFGSAGSDNPGMIGITQPRRVAAVSMAARVAHELALSSAVVSHQIRYDATTSSSTIIKFMTDGVLLREMATDFLLSRYSVIIVDEAHERNLNTDILIGTLSRVIKLREEMWRDRKSGVKPLRLIIMSATLRVSDFVENKTLFDVPPPIIQIDARQHPVTIHFDRKTRTDYVTQAIRKAIKIHTRLPLGGILIFLTGQQEIHGVCKKLEAAYGPKEIYARRAKKSNPRRPLPPLFPTQNEKEVPVTMGKADQHALEVEDIELGADQDTFGADVDEGYVSDPEALDSQSEGEEDEFKDLVKVEIEVPMHVVPLYSLLASKKQMVVFEPPPEGSRLVVVATNVAETSLTIPGIRYVIDCGRAKKRRYDVASGIQSFQVSWISKASASQRAGRAGRTGPGHCYRLYSSSLFEHYFDQHSAPEILRTPIEGIVLQMKSMHIDAVVNFPFPTPPDRFALRKAELVLTRLGALEADKSRPELGGGHITALGRTMSMFPVNPRFGKMLANGTQHGCLPYVVAIVSGLSVGDPFLREDIMGKEEDSDIDHTDEEDSLRISHLKSEELRDKEKRKSIRRAFYSSQKIHTALGNGQSDIFKLLSVIGAYEFAGGTSQFCKDHFVRPKAMEEIHKLRAQISSIVSTNFSGIDAGFNPKLQPPSGLQLKVLRQLLAAGFIDQIAIRKDLAERSSSSGTKFASSRGIEYRAVDIAEDVFIHPSSALFHQNPPEYVAFQEVVRGTKIWIKNLTVVNPAWLAQLGPALCTFSKPIPIPPTIKDIKAGEVLVIPKFGPGWELPPMRRMKVD</sequence>
<protein>
    <recommendedName>
        <fullName evidence="2">RNA helicase</fullName>
        <ecNumber evidence="2">3.6.4.13</ecNumber>
    </recommendedName>
</protein>
<dbReference type="GO" id="GO:0003723">
    <property type="term" value="F:RNA binding"/>
    <property type="evidence" value="ECO:0007669"/>
    <property type="project" value="TreeGrafter"/>
</dbReference>
<evidence type="ECO:0000259" key="8">
    <source>
        <dbReference type="PROSITE" id="PS51192"/>
    </source>
</evidence>
<reference evidence="10 11" key="1">
    <citation type="submission" date="2014-04" db="EMBL/GenBank/DDBJ databases">
        <authorList>
            <consortium name="DOE Joint Genome Institute"/>
            <person name="Kuo A."/>
            <person name="Zuccaro A."/>
            <person name="Kohler A."/>
            <person name="Nagy L.G."/>
            <person name="Floudas D."/>
            <person name="Copeland A."/>
            <person name="Barry K.W."/>
            <person name="Cichocki N."/>
            <person name="Veneault-Fourrey C."/>
            <person name="LaButti K."/>
            <person name="Lindquist E.A."/>
            <person name="Lipzen A."/>
            <person name="Lundell T."/>
            <person name="Morin E."/>
            <person name="Murat C."/>
            <person name="Sun H."/>
            <person name="Tunlid A."/>
            <person name="Henrissat B."/>
            <person name="Grigoriev I.V."/>
            <person name="Hibbett D.S."/>
            <person name="Martin F."/>
            <person name="Nordberg H.P."/>
            <person name="Cantor M.N."/>
            <person name="Hua S.X."/>
        </authorList>
    </citation>
    <scope>NUCLEOTIDE SEQUENCE [LARGE SCALE GENOMIC DNA]</scope>
    <source>
        <strain evidence="10 11">MAFF 305830</strain>
    </source>
</reference>
<name>A0A0C3BCZ7_SERVB</name>
<dbReference type="Pfam" id="PF00271">
    <property type="entry name" value="Helicase_C"/>
    <property type="match status" value="1"/>
</dbReference>
<dbReference type="FunFam" id="3.40.50.300:FF:002693">
    <property type="entry name" value="Predicted protein"/>
    <property type="match status" value="1"/>
</dbReference>
<dbReference type="OrthoDB" id="10253254at2759"/>
<feature type="region of interest" description="Disordered" evidence="7">
    <location>
        <begin position="665"/>
        <end position="687"/>
    </location>
</feature>
<dbReference type="Pfam" id="PF00270">
    <property type="entry name" value="DEAD"/>
    <property type="match status" value="1"/>
</dbReference>
<dbReference type="GO" id="GO:1990904">
    <property type="term" value="C:ribonucleoprotein complex"/>
    <property type="evidence" value="ECO:0007669"/>
    <property type="project" value="UniProtKB-ARBA"/>
</dbReference>
<dbReference type="GO" id="GO:0000462">
    <property type="term" value="P:maturation of SSU-rRNA from tricistronic rRNA transcript (SSU-rRNA, 5.8S rRNA, LSU-rRNA)"/>
    <property type="evidence" value="ECO:0007669"/>
    <property type="project" value="TreeGrafter"/>
</dbReference>
<feature type="region of interest" description="Disordered" evidence="7">
    <location>
        <begin position="101"/>
        <end position="305"/>
    </location>
</feature>
<dbReference type="CDD" id="cd17982">
    <property type="entry name" value="DEXHc_DHX37"/>
    <property type="match status" value="1"/>
</dbReference>
<evidence type="ECO:0000256" key="7">
    <source>
        <dbReference type="SAM" id="MobiDB-lite"/>
    </source>
</evidence>